<dbReference type="VEuPathDB" id="FungiDB:RhiirFUN_022369"/>
<comment type="caution">
    <text evidence="1">The sequence shown here is derived from an EMBL/GenBank/DDBJ whole genome shotgun (WGS) entry which is preliminary data.</text>
</comment>
<name>A0A915YSP6_9GLOM</name>
<gene>
    <name evidence="1" type="ORF">CHRIB12_LOCUS2763</name>
</gene>
<dbReference type="AlphaFoldDB" id="A0A915YSP6"/>
<dbReference type="Proteomes" id="UP000684084">
    <property type="component" value="Unassembled WGS sequence"/>
</dbReference>
<organism evidence="1 2">
    <name type="scientific">Rhizophagus irregularis</name>
    <dbReference type="NCBI Taxonomy" id="588596"/>
    <lineage>
        <taxon>Eukaryota</taxon>
        <taxon>Fungi</taxon>
        <taxon>Fungi incertae sedis</taxon>
        <taxon>Mucoromycota</taxon>
        <taxon>Glomeromycotina</taxon>
        <taxon>Glomeromycetes</taxon>
        <taxon>Glomerales</taxon>
        <taxon>Glomeraceae</taxon>
        <taxon>Rhizophagus</taxon>
    </lineage>
</organism>
<sequence length="134" mass="15946">MYSINTLTIISHQYRYNKYKIIEATEDVKLPALKKELISCKDVIAEVKINLNNLIIDEFSLRWNYIPIERAFRRWFKEMTYNTIKIDIMMLDYVKECFIESGGSNLLIDWKETFALINNEVKVSRNSTNRVELP</sequence>
<protein>
    <submittedName>
        <fullName evidence="1">Uncharacterized protein</fullName>
    </submittedName>
</protein>
<dbReference type="OrthoDB" id="2306261at2759"/>
<reference evidence="1" key="1">
    <citation type="submission" date="2020-05" db="EMBL/GenBank/DDBJ databases">
        <authorList>
            <person name="Rincon C."/>
            <person name="Sanders R I."/>
            <person name="Robbins C."/>
            <person name="Chaturvedi A."/>
        </authorList>
    </citation>
    <scope>NUCLEOTIDE SEQUENCE</scope>
    <source>
        <strain evidence="1">CHB12</strain>
    </source>
</reference>
<evidence type="ECO:0000313" key="2">
    <source>
        <dbReference type="Proteomes" id="UP000684084"/>
    </source>
</evidence>
<proteinExistence type="predicted"/>
<evidence type="ECO:0000313" key="1">
    <source>
        <dbReference type="EMBL" id="CAB5329000.1"/>
    </source>
</evidence>
<dbReference type="EMBL" id="CAGKOT010000004">
    <property type="protein sequence ID" value="CAB5329000.1"/>
    <property type="molecule type" value="Genomic_DNA"/>
</dbReference>
<accession>A0A915YSP6</accession>